<dbReference type="Proteomes" id="UP000887561">
    <property type="component" value="Unplaced"/>
</dbReference>
<dbReference type="AlphaFoldDB" id="A0A915N738"/>
<feature type="compositionally biased region" description="Basic and acidic residues" evidence="1">
    <location>
        <begin position="47"/>
        <end position="61"/>
    </location>
</feature>
<reference evidence="3" key="1">
    <citation type="submission" date="2022-11" db="UniProtKB">
        <authorList>
            <consortium name="WormBaseParasite"/>
        </authorList>
    </citation>
    <scope>IDENTIFICATION</scope>
</reference>
<feature type="compositionally biased region" description="Basic and acidic residues" evidence="1">
    <location>
        <begin position="102"/>
        <end position="114"/>
    </location>
</feature>
<keyword evidence="2" id="KW-1185">Reference proteome</keyword>
<evidence type="ECO:0000256" key="1">
    <source>
        <dbReference type="SAM" id="MobiDB-lite"/>
    </source>
</evidence>
<feature type="region of interest" description="Disordered" evidence="1">
    <location>
        <begin position="47"/>
        <end position="114"/>
    </location>
</feature>
<evidence type="ECO:0000313" key="3">
    <source>
        <dbReference type="WBParaSite" id="scaffold7468_cov213.g12074"/>
    </source>
</evidence>
<name>A0A915N738_MELJA</name>
<accession>A0A915N738</accession>
<protein>
    <submittedName>
        <fullName evidence="3">Uncharacterized protein</fullName>
    </submittedName>
</protein>
<sequence length="114" mass="12993">MDEADKNKKEDEDSYERKKQALVQEKDERLANLDKYVEELTLDIMNDFKEKDEKLDAEYGKPKRARSPSEVGPSKDPVFEAEGPTEVQENEGGEEVQEDEGGPPKEKKGKFESA</sequence>
<proteinExistence type="predicted"/>
<organism evidence="2 3">
    <name type="scientific">Meloidogyne javanica</name>
    <name type="common">Root-knot nematode worm</name>
    <dbReference type="NCBI Taxonomy" id="6303"/>
    <lineage>
        <taxon>Eukaryota</taxon>
        <taxon>Metazoa</taxon>
        <taxon>Ecdysozoa</taxon>
        <taxon>Nematoda</taxon>
        <taxon>Chromadorea</taxon>
        <taxon>Rhabditida</taxon>
        <taxon>Tylenchina</taxon>
        <taxon>Tylenchomorpha</taxon>
        <taxon>Tylenchoidea</taxon>
        <taxon>Meloidogynidae</taxon>
        <taxon>Meloidogyninae</taxon>
        <taxon>Meloidogyne</taxon>
        <taxon>Meloidogyne incognita group</taxon>
    </lineage>
</organism>
<dbReference type="WBParaSite" id="scaffold7468_cov213.g12074">
    <property type="protein sequence ID" value="scaffold7468_cov213.g12074"/>
    <property type="gene ID" value="scaffold7468_cov213.g12074"/>
</dbReference>
<evidence type="ECO:0000313" key="2">
    <source>
        <dbReference type="Proteomes" id="UP000887561"/>
    </source>
</evidence>
<feature type="compositionally biased region" description="Acidic residues" evidence="1">
    <location>
        <begin position="88"/>
        <end position="101"/>
    </location>
</feature>
<feature type="region of interest" description="Disordered" evidence="1">
    <location>
        <begin position="1"/>
        <end position="20"/>
    </location>
</feature>